<dbReference type="RefSeq" id="WP_106738796.1">
    <property type="nucleotide sequence ID" value="NZ_CP027657.1"/>
</dbReference>
<keyword evidence="6 8" id="KW-0472">Membrane</keyword>
<dbReference type="Proteomes" id="UP000238327">
    <property type="component" value="Chromosome"/>
</dbReference>
<evidence type="ECO:0000313" key="13">
    <source>
        <dbReference type="EMBL" id="AVO54050.1"/>
    </source>
</evidence>
<dbReference type="CDD" id="cd01347">
    <property type="entry name" value="ligand_gated_channel"/>
    <property type="match status" value="1"/>
</dbReference>
<dbReference type="InterPro" id="IPR012910">
    <property type="entry name" value="Plug_dom"/>
</dbReference>
<dbReference type="GO" id="GO:0009279">
    <property type="term" value="C:cell outer membrane"/>
    <property type="evidence" value="ECO:0007669"/>
    <property type="project" value="UniProtKB-SubCell"/>
</dbReference>
<keyword evidence="5 9" id="KW-0798">TonB box</keyword>
<dbReference type="Pfam" id="PF07715">
    <property type="entry name" value="Plug"/>
    <property type="match status" value="1"/>
</dbReference>
<proteinExistence type="inferred from homology"/>
<dbReference type="InterPro" id="IPR037066">
    <property type="entry name" value="Plug_dom_sf"/>
</dbReference>
<dbReference type="Gene3D" id="2.170.130.10">
    <property type="entry name" value="TonB-dependent receptor, plug domain"/>
    <property type="match status" value="1"/>
</dbReference>
<evidence type="ECO:0000256" key="4">
    <source>
        <dbReference type="ARBA" id="ARBA00022692"/>
    </source>
</evidence>
<dbReference type="InterPro" id="IPR036942">
    <property type="entry name" value="Beta-barrel_TonB_sf"/>
</dbReference>
<reference evidence="13 14" key="1">
    <citation type="submission" date="2018-03" db="EMBL/GenBank/DDBJ databases">
        <title>Complete genome sequence and methylome analysis of Pseudomonas mendocina NEB 698.</title>
        <authorList>
            <person name="Morgan R.D."/>
        </authorList>
    </citation>
    <scope>NUCLEOTIDE SEQUENCE [LARGE SCALE GENOMIC DNA]</scope>
    <source>
        <strain evidence="13 14">NEB698</strain>
    </source>
</reference>
<feature type="chain" id="PRO_5015362851" evidence="10">
    <location>
        <begin position="32"/>
        <end position="802"/>
    </location>
</feature>
<organism evidence="13 14">
    <name type="scientific">Ectopseudomonas mendocina</name>
    <name type="common">Pseudomonas mendocina</name>
    <dbReference type="NCBI Taxonomy" id="300"/>
    <lineage>
        <taxon>Bacteria</taxon>
        <taxon>Pseudomonadati</taxon>
        <taxon>Pseudomonadota</taxon>
        <taxon>Gammaproteobacteria</taxon>
        <taxon>Pseudomonadales</taxon>
        <taxon>Pseudomonadaceae</taxon>
        <taxon>Ectopseudomonas</taxon>
    </lineage>
</organism>
<comment type="subcellular location">
    <subcellularLocation>
        <location evidence="1 8">Cell outer membrane</location>
        <topology evidence="1 8">Multi-pass membrane protein</topology>
    </subcellularLocation>
</comment>
<accession>A0A2R3QQS4</accession>
<keyword evidence="7 8" id="KW-0998">Cell outer membrane</keyword>
<evidence type="ECO:0000256" key="9">
    <source>
        <dbReference type="RuleBase" id="RU003357"/>
    </source>
</evidence>
<dbReference type="Pfam" id="PF00593">
    <property type="entry name" value="TonB_dep_Rec_b-barrel"/>
    <property type="match status" value="1"/>
</dbReference>
<keyword evidence="13" id="KW-0675">Receptor</keyword>
<keyword evidence="10" id="KW-0732">Signal</keyword>
<keyword evidence="4 8" id="KW-0812">Transmembrane</keyword>
<evidence type="ECO:0000259" key="12">
    <source>
        <dbReference type="Pfam" id="PF07715"/>
    </source>
</evidence>
<protein>
    <submittedName>
        <fullName evidence="13">TonB-dependent receptor</fullName>
    </submittedName>
</protein>
<evidence type="ECO:0000256" key="2">
    <source>
        <dbReference type="ARBA" id="ARBA00022448"/>
    </source>
</evidence>
<evidence type="ECO:0000259" key="11">
    <source>
        <dbReference type="Pfam" id="PF00593"/>
    </source>
</evidence>
<evidence type="ECO:0000256" key="5">
    <source>
        <dbReference type="ARBA" id="ARBA00023077"/>
    </source>
</evidence>
<feature type="domain" description="TonB-dependent receptor plug" evidence="12">
    <location>
        <begin position="54"/>
        <end position="174"/>
    </location>
</feature>
<keyword evidence="2 8" id="KW-0813">Transport</keyword>
<dbReference type="PANTHER" id="PTHR47234">
    <property type="match status" value="1"/>
</dbReference>
<dbReference type="SUPFAM" id="SSF56935">
    <property type="entry name" value="Porins"/>
    <property type="match status" value="1"/>
</dbReference>
<dbReference type="OrthoDB" id="9805434at2"/>
<evidence type="ECO:0000256" key="7">
    <source>
        <dbReference type="ARBA" id="ARBA00023237"/>
    </source>
</evidence>
<sequence>MRRTSSFFALRAFPVLGLASLALPFPAPAFAADGADKLSTVVVTGTRVSGRQAADAVQPIDVISGEQLSNQGTSDLAGALNKLLASVSVPRPHNTVGGEAVRPLVMRGLAPDQALVLVNGKRRNAGAFLNTGGALGRGTNPIDLAAIPVSAIERVEVLRDGASARYGSDAIAGVINIILKDQSEGGGINATLGRYDDGDGTRRELQGFAGFALGESGSLTLSAEGQHNDATNRAGADITPGAQADGVYGQVTNKVGAPALESGKLAFNASYALNDAVELYSFGTWSRRDAQSHYGRQRATSAAVAAYFPDGYLPQYDPVIKDQALVFGSRGQLAGEWAYDASVDWGRNTYDPYIKSVNTRLFNETGSSPTNFHNGTYESSQWVGNLNLSRAFDVGLVEPLSVSVGLEYQAQDLEISAGDYASWYGAGAVSMPGISPLSAGDWSRHSLATYLDLEGKVTDKLTLSLAARHENYSDFGNSVSGSLSARYDFTPRIALRGSLSNGFRAPTLTQQHYSSIQSQSQDLGNGPVLVQSGTFAVDSNIARLLGAEDLEAETSQSQTIGLVLRPTDNLTLTADAYRITIDDRINLSSAFPVTSAVARQYLLDNGIVSDSYQSVRYMTNAADTRTIGLDLTGEYRWRLDNGDNLKGTLTYAYNRTKVTDLAESPAILGQLGIPISLVERREVGQLTDTNPRHKLIIAGDYSISALNLDLHAALNRYGSFWVYSNTSPNLDQKFASKWTLDLSASYSWSDNWRLTVGADNLFDTRPDRTRAENNATGTFQYTSYSPLSADGAFYYASLNFAW</sequence>
<evidence type="ECO:0000256" key="3">
    <source>
        <dbReference type="ARBA" id="ARBA00022452"/>
    </source>
</evidence>
<evidence type="ECO:0000256" key="10">
    <source>
        <dbReference type="SAM" id="SignalP"/>
    </source>
</evidence>
<feature type="signal peptide" evidence="10">
    <location>
        <begin position="1"/>
        <end position="31"/>
    </location>
</feature>
<gene>
    <name evidence="13" type="ORF">C7A17_15175</name>
</gene>
<evidence type="ECO:0000256" key="8">
    <source>
        <dbReference type="PROSITE-ProRule" id="PRU01360"/>
    </source>
</evidence>
<dbReference type="PANTHER" id="PTHR47234:SF3">
    <property type="entry name" value="SECRETIN_TONB SHORT N-TERMINAL DOMAIN-CONTAINING PROTEIN"/>
    <property type="match status" value="1"/>
</dbReference>
<dbReference type="Gene3D" id="2.40.170.20">
    <property type="entry name" value="TonB-dependent receptor, beta-barrel domain"/>
    <property type="match status" value="1"/>
</dbReference>
<feature type="domain" description="TonB-dependent receptor-like beta-barrel" evidence="11">
    <location>
        <begin position="283"/>
        <end position="761"/>
    </location>
</feature>
<dbReference type="InterPro" id="IPR039426">
    <property type="entry name" value="TonB-dep_rcpt-like"/>
</dbReference>
<dbReference type="InterPro" id="IPR000531">
    <property type="entry name" value="Beta-barrel_TonB"/>
</dbReference>
<name>A0A2R3QQS4_ECTME</name>
<evidence type="ECO:0000256" key="1">
    <source>
        <dbReference type="ARBA" id="ARBA00004571"/>
    </source>
</evidence>
<dbReference type="PROSITE" id="PS52016">
    <property type="entry name" value="TONB_DEPENDENT_REC_3"/>
    <property type="match status" value="1"/>
</dbReference>
<evidence type="ECO:0000256" key="6">
    <source>
        <dbReference type="ARBA" id="ARBA00023136"/>
    </source>
</evidence>
<keyword evidence="3 8" id="KW-1134">Transmembrane beta strand</keyword>
<dbReference type="EMBL" id="CP027657">
    <property type="protein sequence ID" value="AVO54050.1"/>
    <property type="molecule type" value="Genomic_DNA"/>
</dbReference>
<comment type="similarity">
    <text evidence="8 9">Belongs to the TonB-dependent receptor family.</text>
</comment>
<evidence type="ECO:0000313" key="14">
    <source>
        <dbReference type="Proteomes" id="UP000238327"/>
    </source>
</evidence>
<dbReference type="AlphaFoldDB" id="A0A2R3QQS4"/>